<feature type="transmembrane region" description="Helical" evidence="2">
    <location>
        <begin position="495"/>
        <end position="515"/>
    </location>
</feature>
<accession>A0A6G8ILS8</accession>
<keyword evidence="4" id="KW-1185">Reference proteome</keyword>
<name>A0A6G8ILS8_9BURK</name>
<dbReference type="AlphaFoldDB" id="A0A6G8ILS8"/>
<feature type="region of interest" description="Disordered" evidence="1">
    <location>
        <begin position="870"/>
        <end position="902"/>
    </location>
</feature>
<protein>
    <submittedName>
        <fullName evidence="3">Uncharacterized protein</fullName>
    </submittedName>
</protein>
<keyword evidence="2" id="KW-1133">Transmembrane helix</keyword>
<dbReference type="EMBL" id="CP049989">
    <property type="protein sequence ID" value="QIM53940.1"/>
    <property type="molecule type" value="Genomic_DNA"/>
</dbReference>
<dbReference type="Proteomes" id="UP000503162">
    <property type="component" value="Chromosome"/>
</dbReference>
<evidence type="ECO:0000313" key="3">
    <source>
        <dbReference type="EMBL" id="QIM53940.1"/>
    </source>
</evidence>
<proteinExistence type="predicted"/>
<evidence type="ECO:0000256" key="2">
    <source>
        <dbReference type="SAM" id="Phobius"/>
    </source>
</evidence>
<feature type="transmembrane region" description="Helical" evidence="2">
    <location>
        <begin position="386"/>
        <end position="412"/>
    </location>
</feature>
<sequence length="1064" mass="117350">MDKSTGGSGRPRSRSQPHFPPLGSSAAPPPWPTEPSAVSSPLQPARALPARPAARSARLPRVSDRSRLQISHLPQHEDPWPVLGLRPEDHQARRAVLQHALLTHTHKAGVYTQWGLALEARSLSAALGFAEGQAAFGIASVAALLFDGYSVIKDARSARHDYLMGSILLHQALALRHALRQRARDTARSAPTLELEQLDFTIAALETMLANFETAYYPRRQLPYMVQIRAQIEQSARAIADDLLRFDRLAGERLALARDLDRRVDPAERAALEARIEALTRELGALEAGLQPRLLDVDRLLSRRRLRRRAKAQYRQLRAQRGADAADELAELQRQIDAFKRPWREAAFSPYRGMGHAETKRFRDAALQLPKAAVDASSTALTIASLAAHLIGAAFGGYGLTALSSLFSLYIARGENKDGKREQRRASAAKEATWSRLCLAAQARERGALLEDPRGRALYRAVCGAFIVRQERALAALHRATRQAQTRRTKGELSYLVNALAVVGGAIALGTGGAALPFMGIPAALVGGPYLVSVGWHALERKHDKDRDKALAAVAQAFVRCFGIDAILDFYTDMDSRDPARLHAWQQRLQQLLHAWYGADDFTNPLIDEVQQFRDIDPDELGCARLLDNDFLALNLLGELLHRHARGRRQGQGQGSAAAQLLGELGMSADTLKHLLQHHGAFETPARHRASTRQLVAAFMGLRLFPDHRLPAHVRGSPRHIVRRVDALLHGALRPLTHAHAVLGLLEALHAQPSRGIALLTLAPPEVLAALRSWMQTVREALHQRFVGPVELFALQQALLDAGDATARQRLGRRGLTLLNQPIGPLCLELLADPGTLHTSVALRLPPPPAVRQAGPALLARLMAAMKTAGRRLRDHERATNARLGRRPGASAQRASGRLDPERWRLRHTSAALVRELQRSAWRQTDSVSKRLRQTGPNPLATPARTLALLRREHRPEQRVDLCARILLEFLHLSDAPPGSPGLDPEDLLERSLRAVEVVAEDSAAGVQAEHTRRASELGAGPLPERHRRLIERLRATARLSRLLRQSLQTQALRERLRGPAPER</sequence>
<dbReference type="KEGG" id="hcz:G9Q37_18130"/>
<keyword evidence="2" id="KW-0472">Membrane</keyword>
<feature type="compositionally biased region" description="Low complexity" evidence="1">
    <location>
        <begin position="39"/>
        <end position="60"/>
    </location>
</feature>
<dbReference type="RefSeq" id="WP_166229434.1">
    <property type="nucleotide sequence ID" value="NZ_CP049989.1"/>
</dbReference>
<reference evidence="3 4" key="1">
    <citation type="submission" date="2020-03" db="EMBL/GenBank/DDBJ databases">
        <title>Hydrogenophaga sp. nov. isolated from cyanobacterial mat.</title>
        <authorList>
            <person name="Thorat V."/>
            <person name="Kirdat K."/>
            <person name="Tiwarekar B."/>
            <person name="Costa E.D."/>
            <person name="Yadav A."/>
        </authorList>
    </citation>
    <scope>NUCLEOTIDE SEQUENCE [LARGE SCALE GENOMIC DNA]</scope>
    <source>
        <strain evidence="3 4">BA0156</strain>
    </source>
</reference>
<evidence type="ECO:0000313" key="4">
    <source>
        <dbReference type="Proteomes" id="UP000503162"/>
    </source>
</evidence>
<evidence type="ECO:0000256" key="1">
    <source>
        <dbReference type="SAM" id="MobiDB-lite"/>
    </source>
</evidence>
<gene>
    <name evidence="3" type="ORF">G9Q37_18130</name>
</gene>
<keyword evidence="2" id="KW-0812">Transmembrane</keyword>
<organism evidence="3 4">
    <name type="scientific">Hydrogenophaga crocea</name>
    <dbReference type="NCBI Taxonomy" id="2716225"/>
    <lineage>
        <taxon>Bacteria</taxon>
        <taxon>Pseudomonadati</taxon>
        <taxon>Pseudomonadota</taxon>
        <taxon>Betaproteobacteria</taxon>
        <taxon>Burkholderiales</taxon>
        <taxon>Comamonadaceae</taxon>
        <taxon>Hydrogenophaga</taxon>
    </lineage>
</organism>
<feature type="region of interest" description="Disordered" evidence="1">
    <location>
        <begin position="1"/>
        <end position="73"/>
    </location>
</feature>